<dbReference type="Gene3D" id="3.10.450.40">
    <property type="match status" value="1"/>
</dbReference>
<dbReference type="GO" id="GO:0009658">
    <property type="term" value="P:chloroplast organization"/>
    <property type="evidence" value="ECO:0007669"/>
    <property type="project" value="TreeGrafter"/>
</dbReference>
<organism evidence="1 2">
    <name type="scientific">Methanothrix harundinacea</name>
    <dbReference type="NCBI Taxonomy" id="301375"/>
    <lineage>
        <taxon>Archaea</taxon>
        <taxon>Methanobacteriati</taxon>
        <taxon>Methanobacteriota</taxon>
        <taxon>Stenosarchaea group</taxon>
        <taxon>Methanomicrobia</taxon>
        <taxon>Methanotrichales</taxon>
        <taxon>Methanotrichaceae</taxon>
        <taxon>Methanothrix</taxon>
    </lineage>
</organism>
<protein>
    <recommendedName>
        <fullName evidence="3">DUF3223 domain-containing protein</fullName>
    </recommendedName>
</protein>
<dbReference type="PATRIC" id="fig|301375.6.peg.496"/>
<dbReference type="PANTHER" id="PTHR33415">
    <property type="entry name" value="PROTEIN EMBRYO DEFECTIVE 514"/>
    <property type="match status" value="1"/>
</dbReference>
<dbReference type="EMBL" id="LGHB01000021">
    <property type="protein sequence ID" value="KUK96029.1"/>
    <property type="molecule type" value="Genomic_DNA"/>
</dbReference>
<name>A0A101IIU6_9EURY</name>
<proteinExistence type="predicted"/>
<comment type="caution">
    <text evidence="1">The sequence shown here is derived from an EMBL/GenBank/DDBJ whole genome shotgun (WGS) entry which is preliminary data.</text>
</comment>
<dbReference type="Proteomes" id="UP000053961">
    <property type="component" value="Unassembled WGS sequence"/>
</dbReference>
<accession>A0A101IIU6</accession>
<dbReference type="InterPro" id="IPR044673">
    <property type="entry name" value="DCL-like"/>
</dbReference>
<evidence type="ECO:0000313" key="1">
    <source>
        <dbReference type="EMBL" id="KUK96029.1"/>
    </source>
</evidence>
<dbReference type="AlphaFoldDB" id="A0A101IIU6"/>
<evidence type="ECO:0000313" key="2">
    <source>
        <dbReference type="Proteomes" id="UP000053961"/>
    </source>
</evidence>
<dbReference type="Pfam" id="PF11523">
    <property type="entry name" value="DUF3223"/>
    <property type="match status" value="1"/>
</dbReference>
<gene>
    <name evidence="1" type="ORF">XE07_1384</name>
</gene>
<dbReference type="PANTHER" id="PTHR33415:SF4">
    <property type="entry name" value="DCL PROTEIN (DUF3223)"/>
    <property type="match status" value="1"/>
</dbReference>
<reference evidence="2" key="1">
    <citation type="journal article" date="2015" name="MBio">
        <title>Genome-Resolved Metagenomic Analysis Reveals Roles for Candidate Phyla and Other Microbial Community Members in Biogeochemical Transformations in Oil Reservoirs.</title>
        <authorList>
            <person name="Hu P."/>
            <person name="Tom L."/>
            <person name="Singh A."/>
            <person name="Thomas B.C."/>
            <person name="Baker B.J."/>
            <person name="Piceno Y.M."/>
            <person name="Andersen G.L."/>
            <person name="Banfield J.F."/>
        </authorList>
    </citation>
    <scope>NUCLEOTIDE SEQUENCE [LARGE SCALE GENOMIC DNA]</scope>
</reference>
<dbReference type="GO" id="GO:1901259">
    <property type="term" value="P:chloroplast rRNA processing"/>
    <property type="evidence" value="ECO:0007669"/>
    <property type="project" value="TreeGrafter"/>
</dbReference>
<sequence length="213" mass="24973">MIYVGEQTFKNWKAAKECARNILNSYDMGVNISRKDQEFLTSALRLRGSEGEQKIGCEIKRIYIGSDGYEKRCFYLERNDGSTTDFSYIKCFSGHTKRSKKSPKMKDFEAACRTAIMSDKIEVGRESNIDNVDVHHEQIPFKELVKTFIKERQIKLENVKFLGHEDNSTVIRFEDEQLENDFRVFHDNNAILVPLSKEEHKKRHKNHTVNHDY</sequence>
<evidence type="ECO:0008006" key="3">
    <source>
        <dbReference type="Google" id="ProtNLM"/>
    </source>
</evidence>